<dbReference type="GeneID" id="69057634"/>
<protein>
    <recommendedName>
        <fullName evidence="4">S-layer protein</fullName>
    </recommendedName>
</protein>
<evidence type="ECO:0008006" key="4">
    <source>
        <dbReference type="Google" id="ProtNLM"/>
    </source>
</evidence>
<name>A0A6P1E4R5_LENHI</name>
<accession>A0A6P1E4R5</accession>
<dbReference type="RefSeq" id="WP_003552774.1">
    <property type="nucleotide sequence ID" value="NZ_CABKOL010000106.1"/>
</dbReference>
<proteinExistence type="predicted"/>
<reference evidence="2 3" key="1">
    <citation type="submission" date="2019-12" db="EMBL/GenBank/DDBJ databases">
        <title>Lactobacillus hilgardii FLUB.</title>
        <authorList>
            <person name="Gustaw K."/>
        </authorList>
    </citation>
    <scope>NUCLEOTIDE SEQUENCE [LARGE SCALE GENOMIC DNA]</scope>
    <source>
        <strain evidence="2 3">FLUB</strain>
    </source>
</reference>
<feature type="signal peptide" evidence="1">
    <location>
        <begin position="1"/>
        <end position="23"/>
    </location>
</feature>
<gene>
    <name evidence="2" type="ORF">GQR93_04605</name>
</gene>
<feature type="chain" id="PRO_5039017075" description="S-layer protein" evidence="1">
    <location>
        <begin position="24"/>
        <end position="630"/>
    </location>
</feature>
<evidence type="ECO:0000313" key="2">
    <source>
        <dbReference type="EMBL" id="QHB51549.1"/>
    </source>
</evidence>
<organism evidence="2 3">
    <name type="scientific">Lentilactobacillus hilgardii</name>
    <name type="common">Lactobacillus hilgardii</name>
    <dbReference type="NCBI Taxonomy" id="1588"/>
    <lineage>
        <taxon>Bacteria</taxon>
        <taxon>Bacillati</taxon>
        <taxon>Bacillota</taxon>
        <taxon>Bacilli</taxon>
        <taxon>Lactobacillales</taxon>
        <taxon>Lactobacillaceae</taxon>
        <taxon>Lentilactobacillus</taxon>
    </lineage>
</organism>
<sequence length="630" mass="66902">MRFDLKKSLFVSMAALGLFAATATINANQADAKTYARVTSNSKMSSDPTTRNISFTGGNAIYTKAGTLRGARLVASTATLSTLANSNSSSDNFRAYRVATTNRGSVYYKVVSFDQQTRGWIYGGKSTANFGGGTKQFTTFSTNNLSDAQQNSLYKIASPGIANDGKTVTYKQPAWTQYKVGRQVLDSTPYANATFKIIQVGTRTREGDQWVQVQATDNQYSQANGWILYSGLTLTQTPVADNAIRINLVDSSNNNNVVKSFDYTKTGAQKGTRLGTQNGANWTLAASDQTQLQNQINTNLSGTGYYVGALNQTQINALGAATFGGSVNIAVTKQTAIADNAVRINMVTPNGTFLRSVDYPKANATKGNYLGYWNGNVWALSNDDITNINGIVNNALTGTGYFLTNGQLTSAQQQAIAAGRFGDNVTITVTNTQPVTTTTTVQPMLNGYLGSLTARQMNSISGPTVNTDIAIPGFAGGSGSDKTIVSASDLYQWSKSSDTTLKQKLADAMTAANKLTSDQLNNATTGINPQAKQAANLVYLQPNNMRINLGASGAYYSGDTALAQAKSNNLGTIYSPIYPIITQDTTAGATQAKLTWGRLTYTAQSANPGLSGGTVNVYYNADNGTTVTNP</sequence>
<evidence type="ECO:0000313" key="3">
    <source>
        <dbReference type="Proteomes" id="UP000465035"/>
    </source>
</evidence>
<evidence type="ECO:0000256" key="1">
    <source>
        <dbReference type="SAM" id="SignalP"/>
    </source>
</evidence>
<keyword evidence="1" id="KW-0732">Signal</keyword>
<dbReference type="Proteomes" id="UP000465035">
    <property type="component" value="Chromosome"/>
</dbReference>
<dbReference type="EMBL" id="CP047121">
    <property type="protein sequence ID" value="QHB51549.1"/>
    <property type="molecule type" value="Genomic_DNA"/>
</dbReference>
<dbReference type="AlphaFoldDB" id="A0A6P1E4R5"/>